<keyword evidence="8" id="KW-1185">Reference proteome</keyword>
<feature type="domain" description="GRF-type" evidence="6">
    <location>
        <begin position="320"/>
        <end position="361"/>
    </location>
</feature>
<evidence type="ECO:0000313" key="7">
    <source>
        <dbReference type="EMBL" id="CAH0364371.1"/>
    </source>
</evidence>
<dbReference type="OrthoDB" id="498125at2759"/>
<dbReference type="SUPFAM" id="SSF46946">
    <property type="entry name" value="S13-like H2TH domain"/>
    <property type="match status" value="1"/>
</dbReference>
<keyword evidence="2 4" id="KW-0863">Zinc-finger</keyword>
<keyword evidence="1" id="KW-0479">Metal-binding</keyword>
<dbReference type="AlphaFoldDB" id="A0A8J2S734"/>
<evidence type="ECO:0000256" key="4">
    <source>
        <dbReference type="PROSITE-ProRule" id="PRU01343"/>
    </source>
</evidence>
<protein>
    <recommendedName>
        <fullName evidence="6">GRF-type domain-containing protein</fullName>
    </recommendedName>
</protein>
<dbReference type="Proteomes" id="UP000789595">
    <property type="component" value="Unassembled WGS sequence"/>
</dbReference>
<feature type="region of interest" description="Disordered" evidence="5">
    <location>
        <begin position="299"/>
        <end position="319"/>
    </location>
</feature>
<dbReference type="PANTHER" id="PTHR22993:SF9">
    <property type="entry name" value="FORMAMIDOPYRIMIDINE-DNA GLYCOSYLASE"/>
    <property type="match status" value="1"/>
</dbReference>
<dbReference type="InterPro" id="IPR015886">
    <property type="entry name" value="H2TH_FPG"/>
</dbReference>
<dbReference type="InterPro" id="IPR010666">
    <property type="entry name" value="Znf_GRF"/>
</dbReference>
<evidence type="ECO:0000256" key="5">
    <source>
        <dbReference type="SAM" id="MobiDB-lite"/>
    </source>
</evidence>
<sequence length="418" mass="45114">MVEGPGATKNARNARKLVGCRLASIEGIDSVPVGARLAEVLCLGKEVWLIFASEAAAATGDDSDDVVDLCGGSDDDSVIDLCGSDDAPTPPPKQEHAVRVHFGMSGSLKVDAKTPGYGARALRCAFDGGRTLDVFNVGEYGGVHAARDVEKVREKVFTRTSLDVCSEAFDPAAAAARLARETSTVAVAVMNQGVSPGTGNIIKNEALHRARVAPDRKVGDLSEDEVKAVVRELRSYARAWLQGRRPPFLVYDKAACGDCGGTVSVSKGAATAGRVTFHCAACCAQTTSPRPQKRNAFDVLAQPPPKRPRTEPAPVRMRGHSCKKPLEKVKRVKKTNENEGRLFWSCGRRDCKAEFKWADESFPKCGCKKTSILRICKKTGPNAGRWFHACGQRKCSFFEWATREKLDAALGDQLRPLL</sequence>
<evidence type="ECO:0000256" key="1">
    <source>
        <dbReference type="ARBA" id="ARBA00022723"/>
    </source>
</evidence>
<reference evidence="7" key="1">
    <citation type="submission" date="2021-11" db="EMBL/GenBank/DDBJ databases">
        <authorList>
            <consortium name="Genoscope - CEA"/>
            <person name="William W."/>
        </authorList>
    </citation>
    <scope>NUCLEOTIDE SEQUENCE</scope>
</reference>
<evidence type="ECO:0000259" key="6">
    <source>
        <dbReference type="PROSITE" id="PS51999"/>
    </source>
</evidence>
<dbReference type="Pfam" id="PF06831">
    <property type="entry name" value="H2TH"/>
    <property type="match status" value="1"/>
</dbReference>
<dbReference type="GO" id="GO:0003684">
    <property type="term" value="F:damaged DNA binding"/>
    <property type="evidence" value="ECO:0007669"/>
    <property type="project" value="InterPro"/>
</dbReference>
<keyword evidence="3" id="KW-0862">Zinc</keyword>
<dbReference type="SMART" id="SM01232">
    <property type="entry name" value="H2TH"/>
    <property type="match status" value="1"/>
</dbReference>
<dbReference type="GO" id="GO:0008270">
    <property type="term" value="F:zinc ion binding"/>
    <property type="evidence" value="ECO:0007669"/>
    <property type="project" value="UniProtKB-KW"/>
</dbReference>
<accession>A0A8J2S734</accession>
<dbReference type="PROSITE" id="PS51999">
    <property type="entry name" value="ZF_GRF"/>
    <property type="match status" value="2"/>
</dbReference>
<evidence type="ECO:0000313" key="8">
    <source>
        <dbReference type="Proteomes" id="UP000789595"/>
    </source>
</evidence>
<dbReference type="GO" id="GO:0006284">
    <property type="term" value="P:base-excision repair"/>
    <property type="evidence" value="ECO:0007669"/>
    <property type="project" value="InterPro"/>
</dbReference>
<gene>
    <name evidence="7" type="ORF">PECAL_1P07300</name>
</gene>
<name>A0A8J2S734_9STRA</name>
<feature type="domain" description="GRF-type" evidence="6">
    <location>
        <begin position="365"/>
        <end position="404"/>
    </location>
</feature>
<comment type="caution">
    <text evidence="7">The sequence shown here is derived from an EMBL/GenBank/DDBJ whole genome shotgun (WGS) entry which is preliminary data.</text>
</comment>
<dbReference type="PANTHER" id="PTHR22993">
    <property type="entry name" value="FORMAMIDOPYRIMIDINE-DNA GLYCOSYLASE"/>
    <property type="match status" value="1"/>
</dbReference>
<organism evidence="7 8">
    <name type="scientific">Pelagomonas calceolata</name>
    <dbReference type="NCBI Taxonomy" id="35677"/>
    <lineage>
        <taxon>Eukaryota</taxon>
        <taxon>Sar</taxon>
        <taxon>Stramenopiles</taxon>
        <taxon>Ochrophyta</taxon>
        <taxon>Pelagophyceae</taxon>
        <taxon>Pelagomonadales</taxon>
        <taxon>Pelagomonadaceae</taxon>
        <taxon>Pelagomonas</taxon>
    </lineage>
</organism>
<dbReference type="EMBL" id="CAKKNE010000001">
    <property type="protein sequence ID" value="CAH0364371.1"/>
    <property type="molecule type" value="Genomic_DNA"/>
</dbReference>
<dbReference type="GO" id="GO:0019104">
    <property type="term" value="F:DNA N-glycosylase activity"/>
    <property type="evidence" value="ECO:0007669"/>
    <property type="project" value="TreeGrafter"/>
</dbReference>
<dbReference type="GO" id="GO:0005634">
    <property type="term" value="C:nucleus"/>
    <property type="evidence" value="ECO:0007669"/>
    <property type="project" value="TreeGrafter"/>
</dbReference>
<evidence type="ECO:0000256" key="2">
    <source>
        <dbReference type="ARBA" id="ARBA00022771"/>
    </source>
</evidence>
<proteinExistence type="predicted"/>
<evidence type="ECO:0000256" key="3">
    <source>
        <dbReference type="ARBA" id="ARBA00022833"/>
    </source>
</evidence>
<dbReference type="Gene3D" id="1.10.8.50">
    <property type="match status" value="1"/>
</dbReference>
<dbReference type="InterPro" id="IPR010979">
    <property type="entry name" value="Ribosomal_uS13-like_H2TH"/>
</dbReference>
<dbReference type="GO" id="GO:0003906">
    <property type="term" value="F:DNA-(apurinic or apyrimidinic site) endonuclease activity"/>
    <property type="evidence" value="ECO:0007669"/>
    <property type="project" value="InterPro"/>
</dbReference>
<dbReference type="Pfam" id="PF06839">
    <property type="entry name" value="Zn_ribbon_GRF"/>
    <property type="match status" value="1"/>
</dbReference>